<comment type="caution">
    <text evidence="2">The sequence shown here is derived from an EMBL/GenBank/DDBJ whole genome shotgun (WGS) entry which is preliminary data.</text>
</comment>
<gene>
    <name evidence="2" type="ORF">ACFFRN_40105</name>
</gene>
<keyword evidence="3" id="KW-1185">Reference proteome</keyword>
<sequence length="347" mass="36035">MRGLLLRLSTLDAGAESAVRVIAYFDSLVRDHVGVATLLQATATLAQCPVGLYDAMSGRRWRARPGEKAVAGAEESGGKAVTEKIGERSRDLGALGTVWMECQGDRHGLDEIVMERFAAAAEVTLERTASGTDPALIELVLSAATGEPERARALRLLGFGTGAQLQVIAGQAEDGPALVSWLRARGHHARGTTVGELAVVIAADEVSESPPAVRAGVGPPVPAARVAASWEAARLALRFTGQDGRDRVVRSADLGALALFAAHVPDAAVAELADVRAVASLPPEVAAAVRALCEEGSVRRAAAAVHLHHSSMAARIARAETTLGFSLAAPAGRLRAHLALALTRLLP</sequence>
<dbReference type="EMBL" id="JBHMCE010000015">
    <property type="protein sequence ID" value="MFB9532841.1"/>
    <property type="molecule type" value="Genomic_DNA"/>
</dbReference>
<organism evidence="2 3">
    <name type="scientific">Nonomuraea roseola</name>
    <dbReference type="NCBI Taxonomy" id="46179"/>
    <lineage>
        <taxon>Bacteria</taxon>
        <taxon>Bacillati</taxon>
        <taxon>Actinomycetota</taxon>
        <taxon>Actinomycetes</taxon>
        <taxon>Streptosporangiales</taxon>
        <taxon>Streptosporangiaceae</taxon>
        <taxon>Nonomuraea</taxon>
    </lineage>
</organism>
<dbReference type="PANTHER" id="PTHR33744:SF7">
    <property type="entry name" value="PUCR FAMILY TRANSCRIPTIONAL REGULATOR"/>
    <property type="match status" value="1"/>
</dbReference>
<evidence type="ECO:0000259" key="1">
    <source>
        <dbReference type="Pfam" id="PF13556"/>
    </source>
</evidence>
<dbReference type="InterPro" id="IPR051448">
    <property type="entry name" value="CdaR-like_regulators"/>
</dbReference>
<dbReference type="InterPro" id="IPR025736">
    <property type="entry name" value="PucR_C-HTH_dom"/>
</dbReference>
<name>A0ABV5QBG9_9ACTN</name>
<evidence type="ECO:0000313" key="2">
    <source>
        <dbReference type="EMBL" id="MFB9532841.1"/>
    </source>
</evidence>
<accession>A0ABV5QBG9</accession>
<feature type="domain" description="PucR C-terminal helix-turn-helix" evidence="1">
    <location>
        <begin position="289"/>
        <end position="341"/>
    </location>
</feature>
<dbReference type="InterPro" id="IPR042070">
    <property type="entry name" value="PucR_C-HTH_sf"/>
</dbReference>
<dbReference type="Proteomes" id="UP001589646">
    <property type="component" value="Unassembled WGS sequence"/>
</dbReference>
<reference evidence="2 3" key="1">
    <citation type="submission" date="2024-09" db="EMBL/GenBank/DDBJ databases">
        <authorList>
            <person name="Sun Q."/>
            <person name="Mori K."/>
        </authorList>
    </citation>
    <scope>NUCLEOTIDE SEQUENCE [LARGE SCALE GENOMIC DNA]</scope>
    <source>
        <strain evidence="2 3">JCM 3323</strain>
    </source>
</reference>
<proteinExistence type="predicted"/>
<protein>
    <submittedName>
        <fullName evidence="2">Helix-turn-helix domain-containing protein</fullName>
    </submittedName>
</protein>
<dbReference type="RefSeq" id="WP_346121534.1">
    <property type="nucleotide sequence ID" value="NZ_BAAAXC010000012.1"/>
</dbReference>
<evidence type="ECO:0000313" key="3">
    <source>
        <dbReference type="Proteomes" id="UP001589646"/>
    </source>
</evidence>
<dbReference type="Gene3D" id="1.10.10.2840">
    <property type="entry name" value="PucR C-terminal helix-turn-helix domain"/>
    <property type="match status" value="1"/>
</dbReference>
<dbReference type="PANTHER" id="PTHR33744">
    <property type="entry name" value="CARBOHYDRATE DIACID REGULATOR"/>
    <property type="match status" value="1"/>
</dbReference>
<dbReference type="Pfam" id="PF13556">
    <property type="entry name" value="HTH_30"/>
    <property type="match status" value="1"/>
</dbReference>